<dbReference type="Proteomes" id="UP000663825">
    <property type="component" value="Unassembled WGS sequence"/>
</dbReference>
<dbReference type="OrthoDB" id="10042352at2759"/>
<dbReference type="Proteomes" id="UP000663869">
    <property type="component" value="Unassembled WGS sequence"/>
</dbReference>
<feature type="compositionally biased region" description="Polar residues" evidence="2">
    <location>
        <begin position="86"/>
        <end position="104"/>
    </location>
</feature>
<feature type="compositionally biased region" description="Basic residues" evidence="2">
    <location>
        <begin position="13"/>
        <end position="24"/>
    </location>
</feature>
<keyword evidence="14" id="KW-1185">Reference proteome</keyword>
<evidence type="ECO:0000313" key="7">
    <source>
        <dbReference type="EMBL" id="CAF3504019.1"/>
    </source>
</evidence>
<dbReference type="EMBL" id="CAJNYT010000065">
    <property type="protein sequence ID" value="CAF3324656.1"/>
    <property type="molecule type" value="Genomic_DNA"/>
</dbReference>
<evidence type="ECO:0000313" key="5">
    <source>
        <dbReference type="EMBL" id="CAF3324656.1"/>
    </source>
</evidence>
<evidence type="ECO:0000256" key="1">
    <source>
        <dbReference type="ARBA" id="ARBA00006062"/>
    </source>
</evidence>
<feature type="region of interest" description="Disordered" evidence="2">
    <location>
        <begin position="237"/>
        <end position="295"/>
    </location>
</feature>
<dbReference type="GO" id="GO:0005737">
    <property type="term" value="C:cytoplasm"/>
    <property type="evidence" value="ECO:0007669"/>
    <property type="project" value="TreeGrafter"/>
</dbReference>
<reference evidence="9" key="1">
    <citation type="submission" date="2021-02" db="EMBL/GenBank/DDBJ databases">
        <authorList>
            <person name="Nowell W R."/>
        </authorList>
    </citation>
    <scope>NUCLEOTIDE SEQUENCE</scope>
</reference>
<dbReference type="EMBL" id="CAJNYV010000032">
    <property type="protein sequence ID" value="CAF3327448.1"/>
    <property type="molecule type" value="Genomic_DNA"/>
</dbReference>
<feature type="region of interest" description="Disordered" evidence="2">
    <location>
        <begin position="50"/>
        <end position="104"/>
    </location>
</feature>
<name>A0A820PIU3_9BILA</name>
<dbReference type="EMBL" id="CAJOBR010001109">
    <property type="protein sequence ID" value="CAF4578776.1"/>
    <property type="molecule type" value="Genomic_DNA"/>
</dbReference>
<organism evidence="9 13">
    <name type="scientific">Rotaria socialis</name>
    <dbReference type="NCBI Taxonomy" id="392032"/>
    <lineage>
        <taxon>Eukaryota</taxon>
        <taxon>Metazoa</taxon>
        <taxon>Spiralia</taxon>
        <taxon>Gnathifera</taxon>
        <taxon>Rotifera</taxon>
        <taxon>Eurotatoria</taxon>
        <taxon>Bdelloidea</taxon>
        <taxon>Philodinida</taxon>
        <taxon>Philodinidae</taxon>
        <taxon>Rotaria</taxon>
    </lineage>
</organism>
<comment type="similarity">
    <text evidence="1">Belongs to the CDV3 family.</text>
</comment>
<dbReference type="Proteomes" id="UP000663851">
    <property type="component" value="Unassembled WGS sequence"/>
</dbReference>
<dbReference type="EMBL" id="CAJNYU010000004">
    <property type="protein sequence ID" value="CAF3308960.1"/>
    <property type="molecule type" value="Genomic_DNA"/>
</dbReference>
<dbReference type="AlphaFoldDB" id="A0A820PIU3"/>
<protein>
    <submittedName>
        <fullName evidence="9">Uncharacterized protein</fullName>
    </submittedName>
</protein>
<dbReference type="PANTHER" id="PTHR16284:SF13">
    <property type="entry name" value="PROTEIN CDV3 HOMOLOG"/>
    <property type="match status" value="1"/>
</dbReference>
<feature type="compositionally biased region" description="Polar residues" evidence="2">
    <location>
        <begin position="257"/>
        <end position="270"/>
    </location>
</feature>
<feature type="compositionally biased region" description="Acidic residues" evidence="2">
    <location>
        <begin position="53"/>
        <end position="62"/>
    </location>
</feature>
<evidence type="ECO:0000313" key="11">
    <source>
        <dbReference type="EMBL" id="CAF4578776.1"/>
    </source>
</evidence>
<proteinExistence type="inferred from homology"/>
<evidence type="ECO:0000313" key="8">
    <source>
        <dbReference type="EMBL" id="CAF4243589.1"/>
    </source>
</evidence>
<dbReference type="Proteomes" id="UP000663865">
    <property type="component" value="Unassembled WGS sequence"/>
</dbReference>
<dbReference type="Proteomes" id="UP000663838">
    <property type="component" value="Unassembled WGS sequence"/>
</dbReference>
<dbReference type="Pfam" id="PF15359">
    <property type="entry name" value="CDV3"/>
    <property type="match status" value="1"/>
</dbReference>
<dbReference type="Proteomes" id="UP000663873">
    <property type="component" value="Unassembled WGS sequence"/>
</dbReference>
<gene>
    <name evidence="4" type="ORF">FME351_LOCUS219</name>
    <name evidence="5" type="ORF">GRG538_LOCUS2806</name>
    <name evidence="9" type="ORF">HFQ381_LOCUS20400</name>
    <name evidence="6" type="ORF">KIK155_LOCUS1190</name>
    <name evidence="7" type="ORF">LUA448_LOCUS25471</name>
    <name evidence="11" type="ORF">QYT958_LOCUS10130</name>
    <name evidence="3" type="ORF">TIS948_LOCUS13518</name>
    <name evidence="12" type="ORF">TOA249_LOCUS20674</name>
    <name evidence="10" type="ORF">TSG867_LOCUS21973</name>
    <name evidence="8" type="ORF">UJA718_LOCUS9094</name>
</gene>
<comment type="caution">
    <text evidence="9">The sequence shown here is derived from an EMBL/GenBank/DDBJ whole genome shotgun (WGS) entry which is preliminary data.</text>
</comment>
<dbReference type="EMBL" id="CAJNYD010003377">
    <property type="protein sequence ID" value="CAF3504019.1"/>
    <property type="molecule type" value="Genomic_DNA"/>
</dbReference>
<evidence type="ECO:0000313" key="12">
    <source>
        <dbReference type="EMBL" id="CAF4755406.1"/>
    </source>
</evidence>
<dbReference type="EMBL" id="CAJOBP010000996">
    <property type="protein sequence ID" value="CAF4243589.1"/>
    <property type="molecule type" value="Genomic_DNA"/>
</dbReference>
<dbReference type="PANTHER" id="PTHR16284">
    <property type="entry name" value="PROTEIN CDV3 HOMOLOG"/>
    <property type="match status" value="1"/>
</dbReference>
<dbReference type="EMBL" id="CAJOBS010001714">
    <property type="protein sequence ID" value="CAF4755406.1"/>
    <property type="molecule type" value="Genomic_DNA"/>
</dbReference>
<dbReference type="EMBL" id="CAJOBQ010001744">
    <property type="protein sequence ID" value="CAF4512542.1"/>
    <property type="molecule type" value="Genomic_DNA"/>
</dbReference>
<evidence type="ECO:0000313" key="14">
    <source>
        <dbReference type="Proteomes" id="UP000663873"/>
    </source>
</evidence>
<sequence length="295" mass="33280">MATNDDLDDFFKKKDRKGNKHKKPAGLLTNNEELLKQLVIVTSATSAFKENMDFDDDEEEEASVNNQNRRPIVEESNGIIHDGNHTAVNKTQTNSTSINKTKNSTKLTVQDNHNNINEQQQQPASGQQDEWEEFENSNPKYDKLRLKFSRGTNDQIHSDEDKDDDYYDDDGHNTNNHALNTNDNTNNIGDDNDEQAARNNRRREQLKDKPVWKLDQVKQAEPIQTIEVNNSTADKVAELPPSTSATPNVYRPPQLRGNASVTVVSGVNQRPSKKEKPNLASNEDFPTLGAAVNKK</sequence>
<evidence type="ECO:0000313" key="6">
    <source>
        <dbReference type="EMBL" id="CAF3327448.1"/>
    </source>
</evidence>
<feature type="region of interest" description="Disordered" evidence="2">
    <location>
        <begin position="1"/>
        <end position="26"/>
    </location>
</feature>
<dbReference type="Proteomes" id="UP000663833">
    <property type="component" value="Unassembled WGS sequence"/>
</dbReference>
<dbReference type="EMBL" id="CAJNXB010002122">
    <property type="protein sequence ID" value="CAF3218770.1"/>
    <property type="molecule type" value="Genomic_DNA"/>
</dbReference>
<dbReference type="InterPro" id="IPR026806">
    <property type="entry name" value="CDV3"/>
</dbReference>
<dbReference type="EMBL" id="CAJOBO010001739">
    <property type="protein sequence ID" value="CAF4405459.1"/>
    <property type="molecule type" value="Genomic_DNA"/>
</dbReference>
<dbReference type="Proteomes" id="UP000663848">
    <property type="component" value="Unassembled WGS sequence"/>
</dbReference>
<accession>A0A820PIU3</accession>
<feature type="region of interest" description="Disordered" evidence="2">
    <location>
        <begin position="152"/>
        <end position="207"/>
    </location>
</feature>
<evidence type="ECO:0000313" key="10">
    <source>
        <dbReference type="EMBL" id="CAF4512542.1"/>
    </source>
</evidence>
<evidence type="ECO:0000313" key="3">
    <source>
        <dbReference type="EMBL" id="CAF3218770.1"/>
    </source>
</evidence>
<evidence type="ECO:0000313" key="9">
    <source>
        <dbReference type="EMBL" id="CAF4405459.1"/>
    </source>
</evidence>
<feature type="compositionally biased region" description="Low complexity" evidence="2">
    <location>
        <begin position="173"/>
        <end position="189"/>
    </location>
</feature>
<evidence type="ECO:0000256" key="2">
    <source>
        <dbReference type="SAM" id="MobiDB-lite"/>
    </source>
</evidence>
<evidence type="ECO:0000313" key="4">
    <source>
        <dbReference type="EMBL" id="CAF3308960.1"/>
    </source>
</evidence>
<dbReference type="Proteomes" id="UP000663872">
    <property type="component" value="Unassembled WGS sequence"/>
</dbReference>
<dbReference type="Proteomes" id="UP000663862">
    <property type="component" value="Unassembled WGS sequence"/>
</dbReference>
<evidence type="ECO:0000313" key="13">
    <source>
        <dbReference type="Proteomes" id="UP000663851"/>
    </source>
</evidence>